<keyword evidence="3" id="KW-1185">Reference proteome</keyword>
<comment type="caution">
    <text evidence="2">The sequence shown here is derived from an EMBL/GenBank/DDBJ whole genome shotgun (WGS) entry which is preliminary data.</text>
</comment>
<dbReference type="Proteomes" id="UP000886885">
    <property type="component" value="Chromosome 5A"/>
</dbReference>
<gene>
    <name evidence="2" type="ORF">POTOM_019752</name>
</gene>
<name>A0A8X7ZW56_POPTO</name>
<protein>
    <submittedName>
        <fullName evidence="2">Uncharacterized protein</fullName>
    </submittedName>
</protein>
<dbReference type="OrthoDB" id="5960226at2759"/>
<proteinExistence type="predicted"/>
<reference evidence="2" key="1">
    <citation type="journal article" date="2020" name="bioRxiv">
        <title>Hybrid origin of Populus tomentosa Carr. identified through genome sequencing and phylogenomic analysis.</title>
        <authorList>
            <person name="An X."/>
            <person name="Gao K."/>
            <person name="Chen Z."/>
            <person name="Li J."/>
            <person name="Yang X."/>
            <person name="Yang X."/>
            <person name="Zhou J."/>
            <person name="Guo T."/>
            <person name="Zhao T."/>
            <person name="Huang S."/>
            <person name="Miao D."/>
            <person name="Khan W.U."/>
            <person name="Rao P."/>
            <person name="Ye M."/>
            <person name="Lei B."/>
            <person name="Liao W."/>
            <person name="Wang J."/>
            <person name="Ji L."/>
            <person name="Li Y."/>
            <person name="Guo B."/>
            <person name="Mustafa N.S."/>
            <person name="Li S."/>
            <person name="Yun Q."/>
            <person name="Keller S.R."/>
            <person name="Mao J."/>
            <person name="Zhang R."/>
            <person name="Strauss S.H."/>
        </authorList>
    </citation>
    <scope>NUCLEOTIDE SEQUENCE</scope>
    <source>
        <strain evidence="2">GM15</strain>
        <tissue evidence="2">Leaf</tissue>
    </source>
</reference>
<evidence type="ECO:0000256" key="1">
    <source>
        <dbReference type="SAM" id="MobiDB-lite"/>
    </source>
</evidence>
<evidence type="ECO:0000313" key="3">
    <source>
        <dbReference type="Proteomes" id="UP000886885"/>
    </source>
</evidence>
<feature type="region of interest" description="Disordered" evidence="1">
    <location>
        <begin position="1"/>
        <end position="20"/>
    </location>
</feature>
<dbReference type="EMBL" id="JAAWWB010000009">
    <property type="protein sequence ID" value="KAG6776246.1"/>
    <property type="molecule type" value="Genomic_DNA"/>
</dbReference>
<feature type="region of interest" description="Disordered" evidence="1">
    <location>
        <begin position="99"/>
        <end position="121"/>
    </location>
</feature>
<accession>A0A8X7ZW56</accession>
<organism evidence="2 3">
    <name type="scientific">Populus tomentosa</name>
    <name type="common">Chinese white poplar</name>
    <dbReference type="NCBI Taxonomy" id="118781"/>
    <lineage>
        <taxon>Eukaryota</taxon>
        <taxon>Viridiplantae</taxon>
        <taxon>Streptophyta</taxon>
        <taxon>Embryophyta</taxon>
        <taxon>Tracheophyta</taxon>
        <taxon>Spermatophyta</taxon>
        <taxon>Magnoliopsida</taxon>
        <taxon>eudicotyledons</taxon>
        <taxon>Gunneridae</taxon>
        <taxon>Pentapetalae</taxon>
        <taxon>rosids</taxon>
        <taxon>fabids</taxon>
        <taxon>Malpighiales</taxon>
        <taxon>Salicaceae</taxon>
        <taxon>Saliceae</taxon>
        <taxon>Populus</taxon>
    </lineage>
</organism>
<dbReference type="AlphaFoldDB" id="A0A8X7ZW56"/>
<evidence type="ECO:0000313" key="2">
    <source>
        <dbReference type="EMBL" id="KAG6776246.1"/>
    </source>
</evidence>
<sequence length="121" mass="13725">MFKKPKLRNYDYGPGSGDSRKGNLYKTICSKRNTIDISRDEDGFNFGRGRNVGAHHQSYGDWETILDDNRKVEDDVRPDFMCSVLIVAKINAQRNRQRLKAAREKGGGENTDMNVITRAAS</sequence>